<dbReference type="InterPro" id="IPR050626">
    <property type="entry name" value="Peptidase_M16"/>
</dbReference>
<keyword evidence="6" id="KW-0482">Metalloprotease</keyword>
<dbReference type="EMBL" id="CAUYUJ010005559">
    <property type="protein sequence ID" value="CAK0814172.1"/>
    <property type="molecule type" value="Genomic_DNA"/>
</dbReference>
<dbReference type="InterPro" id="IPR001431">
    <property type="entry name" value="Pept_M16_Zn_BS"/>
</dbReference>
<evidence type="ECO:0000256" key="1">
    <source>
        <dbReference type="ARBA" id="ARBA00007261"/>
    </source>
</evidence>
<keyword evidence="3" id="KW-0479">Metal-binding</keyword>
<dbReference type="Pfam" id="PF00675">
    <property type="entry name" value="Peptidase_M16"/>
    <property type="match status" value="1"/>
</dbReference>
<feature type="region of interest" description="Disordered" evidence="7">
    <location>
        <begin position="146"/>
        <end position="168"/>
    </location>
</feature>
<evidence type="ECO:0000256" key="2">
    <source>
        <dbReference type="ARBA" id="ARBA00022670"/>
    </source>
</evidence>
<reference evidence="9" key="1">
    <citation type="submission" date="2023-10" db="EMBL/GenBank/DDBJ databases">
        <authorList>
            <person name="Chen Y."/>
            <person name="Shah S."/>
            <person name="Dougan E. K."/>
            <person name="Thang M."/>
            <person name="Chan C."/>
        </authorList>
    </citation>
    <scope>NUCLEOTIDE SEQUENCE [LARGE SCALE GENOMIC DNA]</scope>
</reference>
<keyword evidence="10" id="KW-1185">Reference proteome</keyword>
<proteinExistence type="inferred from homology"/>
<dbReference type="PANTHER" id="PTHR43690">
    <property type="entry name" value="NARDILYSIN"/>
    <property type="match status" value="1"/>
</dbReference>
<feature type="domain" description="Peptidase M16 N-terminal" evidence="8">
    <location>
        <begin position="652"/>
        <end position="782"/>
    </location>
</feature>
<organism evidence="9 10">
    <name type="scientific">Prorocentrum cordatum</name>
    <dbReference type="NCBI Taxonomy" id="2364126"/>
    <lineage>
        <taxon>Eukaryota</taxon>
        <taxon>Sar</taxon>
        <taxon>Alveolata</taxon>
        <taxon>Dinophyceae</taxon>
        <taxon>Prorocentrales</taxon>
        <taxon>Prorocentraceae</taxon>
        <taxon>Prorocentrum</taxon>
    </lineage>
</organism>
<comment type="similarity">
    <text evidence="1">Belongs to the peptidase M16 family.</text>
</comment>
<evidence type="ECO:0000313" key="9">
    <source>
        <dbReference type="EMBL" id="CAK0814172.1"/>
    </source>
</evidence>
<evidence type="ECO:0000256" key="6">
    <source>
        <dbReference type="ARBA" id="ARBA00023049"/>
    </source>
</evidence>
<dbReference type="PROSITE" id="PS00143">
    <property type="entry name" value="INSULINASE"/>
    <property type="match status" value="1"/>
</dbReference>
<evidence type="ECO:0000256" key="7">
    <source>
        <dbReference type="SAM" id="MobiDB-lite"/>
    </source>
</evidence>
<accession>A0ABN9R9G0</accession>
<evidence type="ECO:0000256" key="4">
    <source>
        <dbReference type="ARBA" id="ARBA00022801"/>
    </source>
</evidence>
<name>A0ABN9R9G0_9DINO</name>
<dbReference type="PANTHER" id="PTHR43690:SF18">
    <property type="entry name" value="INSULIN-DEGRADING ENZYME-RELATED"/>
    <property type="match status" value="1"/>
</dbReference>
<keyword evidence="5" id="KW-0862">Zinc</keyword>
<evidence type="ECO:0000256" key="3">
    <source>
        <dbReference type="ARBA" id="ARBA00022723"/>
    </source>
</evidence>
<sequence length="819" mass="89177">MVQLELVCARLAAELPAACAAAGVRTLHLEALGGAGATGGEDNLPATSLQGVDCSDARALDEALSWLRSLGATRGGHGGASPRPPARGLRLAGALRRAATADALLGGGGALLLAACSPPADLERCVECARRTELVLQLVGVFGTSPEDRSGAAPSAARRGRRGRERDAPLLRAGVSPPLRCRLPPEAAGLSQRLAAEPARGAAEDEEFGRQPEVLGIPLALVEVRGSPCAKALMVRVVVGAMVALHSRETRILHEMFILRARMQFHEMRVFRLACMLIEVDRMSKTLGGVKCTQTIFNHQSRHFHQSCFLRVPLVFHELHQERILHQLRVLHQKRVSKEHVSFLRVRVFQDNTDRRSMSVVSVIGEREQVPIINELPLMPLPFELPRVLFGADGERKGRLSLKRSVRPWRNRRRYPRDEVRVEGRARVHDATAKVEPASDAIPIDLKGVFTPRATPESAAMPIRPAARPPACAPVSARVTGQGSGGTAAGSTWNPFAVTADANSAAHRVEADKVHDSSCSLTGRGDASAGSQRRAGFYAIPVTGFACGSVLLSYFMLALLVDDEGEVIDGKVFQMRLIERVLRECYAEEQRCEEELRCAARLLDRTLVDPQEVRAAMREQGQPGASRGEARQEGVVVAVGVVVLDDRALENAFAMAVQSGSSNDPLEFPGLAHFCEHMVFLGTEKYPEPSGFDNFMGENGGSNNAYTSFDLTVYFGQISSAVGAEAMDRFADFFRKPLFNRSFVEKEVHAIDSEHAKNVQSHSNRIIETMYSLASSDNPLSRFHTGNLETLYTEPMSKNKNPVDALEVYFQRHDGGLLP</sequence>
<dbReference type="Proteomes" id="UP001189429">
    <property type="component" value="Unassembled WGS sequence"/>
</dbReference>
<dbReference type="InterPro" id="IPR011249">
    <property type="entry name" value="Metalloenz_LuxS/M16"/>
</dbReference>
<dbReference type="SUPFAM" id="SSF63411">
    <property type="entry name" value="LuxS/MPP-like metallohydrolase"/>
    <property type="match status" value="1"/>
</dbReference>
<dbReference type="InterPro" id="IPR011765">
    <property type="entry name" value="Pept_M16_N"/>
</dbReference>
<comment type="caution">
    <text evidence="9">The sequence shown here is derived from an EMBL/GenBank/DDBJ whole genome shotgun (WGS) entry which is preliminary data.</text>
</comment>
<gene>
    <name evidence="9" type="ORF">PCOR1329_LOCUS17847</name>
</gene>
<keyword evidence="2" id="KW-0645">Protease</keyword>
<evidence type="ECO:0000259" key="8">
    <source>
        <dbReference type="Pfam" id="PF00675"/>
    </source>
</evidence>
<protein>
    <recommendedName>
        <fullName evidence="8">Peptidase M16 N-terminal domain-containing protein</fullName>
    </recommendedName>
</protein>
<dbReference type="Gene3D" id="3.30.830.10">
    <property type="entry name" value="Metalloenzyme, LuxS/M16 peptidase-like"/>
    <property type="match status" value="1"/>
</dbReference>
<evidence type="ECO:0000313" key="10">
    <source>
        <dbReference type="Proteomes" id="UP001189429"/>
    </source>
</evidence>
<keyword evidence="4" id="KW-0378">Hydrolase</keyword>
<evidence type="ECO:0000256" key="5">
    <source>
        <dbReference type="ARBA" id="ARBA00022833"/>
    </source>
</evidence>